<dbReference type="PANTHER" id="PTHR30532">
    <property type="entry name" value="IRON III DICITRATE-BINDING PERIPLASMIC PROTEIN"/>
    <property type="match status" value="1"/>
</dbReference>
<dbReference type="PROSITE" id="PS50983">
    <property type="entry name" value="FE_B12_PBP"/>
    <property type="match status" value="1"/>
</dbReference>
<evidence type="ECO:0000256" key="4">
    <source>
        <dbReference type="ARBA" id="ARBA00022729"/>
    </source>
</evidence>
<dbReference type="InterPro" id="IPR002491">
    <property type="entry name" value="ABC_transptr_periplasmic_BD"/>
</dbReference>
<protein>
    <submittedName>
        <fullName evidence="7">Siderophore ABC transporter substrate-binding protein</fullName>
    </submittedName>
</protein>
<dbReference type="Pfam" id="PF01497">
    <property type="entry name" value="Peripla_BP_2"/>
    <property type="match status" value="1"/>
</dbReference>
<comment type="caution">
    <text evidence="7">The sequence shown here is derived from an EMBL/GenBank/DDBJ whole genome shotgun (WGS) entry which is preliminary data.</text>
</comment>
<feature type="signal peptide" evidence="5">
    <location>
        <begin position="1"/>
        <end position="23"/>
    </location>
</feature>
<comment type="similarity">
    <text evidence="2">Belongs to the bacterial solute-binding protein 8 family.</text>
</comment>
<dbReference type="SUPFAM" id="SSF53807">
    <property type="entry name" value="Helical backbone' metal receptor"/>
    <property type="match status" value="1"/>
</dbReference>
<reference evidence="8" key="1">
    <citation type="journal article" date="2019" name="Int. J. Syst. Evol. Microbiol.">
        <title>The Global Catalogue of Microorganisms (GCM) 10K type strain sequencing project: providing services to taxonomists for standard genome sequencing and annotation.</title>
        <authorList>
            <consortium name="The Broad Institute Genomics Platform"/>
            <consortium name="The Broad Institute Genome Sequencing Center for Infectious Disease"/>
            <person name="Wu L."/>
            <person name="Ma J."/>
        </authorList>
    </citation>
    <scope>NUCLEOTIDE SEQUENCE [LARGE SCALE GENOMIC DNA]</scope>
    <source>
        <strain evidence="8">JCM 11496</strain>
    </source>
</reference>
<evidence type="ECO:0000256" key="3">
    <source>
        <dbReference type="ARBA" id="ARBA00022448"/>
    </source>
</evidence>
<dbReference type="InterPro" id="IPR033870">
    <property type="entry name" value="FatB"/>
</dbReference>
<accession>A0ABW4Q3J3</accession>
<dbReference type="PANTHER" id="PTHR30532:SF28">
    <property type="entry name" value="PETROBACTIN-BINDING PROTEIN YCLQ"/>
    <property type="match status" value="1"/>
</dbReference>
<dbReference type="EMBL" id="JBHUGA010000004">
    <property type="protein sequence ID" value="MFD1845248.1"/>
    <property type="molecule type" value="Genomic_DNA"/>
</dbReference>
<proteinExistence type="inferred from homology"/>
<evidence type="ECO:0000259" key="6">
    <source>
        <dbReference type="PROSITE" id="PS50983"/>
    </source>
</evidence>
<name>A0ABW4Q3J3_9MICC</name>
<dbReference type="Proteomes" id="UP001597307">
    <property type="component" value="Unassembled WGS sequence"/>
</dbReference>
<evidence type="ECO:0000256" key="2">
    <source>
        <dbReference type="ARBA" id="ARBA00008814"/>
    </source>
</evidence>
<keyword evidence="4 5" id="KW-0732">Signal</keyword>
<evidence type="ECO:0000256" key="5">
    <source>
        <dbReference type="SAM" id="SignalP"/>
    </source>
</evidence>
<evidence type="ECO:0000313" key="8">
    <source>
        <dbReference type="Proteomes" id="UP001597307"/>
    </source>
</evidence>
<feature type="domain" description="Fe/B12 periplasmic-binding" evidence="6">
    <location>
        <begin position="63"/>
        <end position="322"/>
    </location>
</feature>
<keyword evidence="8" id="KW-1185">Reference proteome</keyword>
<sequence length="322" mass="33826">MKNIMGRSVALPAAVITAALVLAGCGTAASSTDATGETSEPAAAELTIEHAQGETILEGVPETVITFDMASLDTLDTLGVPVAGLPQDNLPDYLEKYSGADYQNMGTLFEPDYEAVNAAEPDLIIVANRSSEAYAELSKIAPTIDLTLDWEDYLGSFTQNVETLGEVFDKTAETDAALEEVSAKIGEAQSVAGEAGTGLIVMTSAGEITAYGPGSRFGWLHDELGLEPAVADVEAETHGDPVSNEFLLETNPDWLFVIDRDAAVGESGSANAQEVLDNEVVAKSTAWSEDQVVCLDPVPWYIVMSGLTAVNDMVDSVIDGLS</sequence>
<dbReference type="InterPro" id="IPR051313">
    <property type="entry name" value="Bact_iron-sidero_bind"/>
</dbReference>
<organism evidence="7 8">
    <name type="scientific">Arthrobacter flavus</name>
    <dbReference type="NCBI Taxonomy" id="95172"/>
    <lineage>
        <taxon>Bacteria</taxon>
        <taxon>Bacillati</taxon>
        <taxon>Actinomycetota</taxon>
        <taxon>Actinomycetes</taxon>
        <taxon>Micrococcales</taxon>
        <taxon>Micrococcaceae</taxon>
        <taxon>Arthrobacter</taxon>
    </lineage>
</organism>
<dbReference type="CDD" id="cd01140">
    <property type="entry name" value="FatB"/>
    <property type="match status" value="1"/>
</dbReference>
<comment type="subcellular location">
    <subcellularLocation>
        <location evidence="1">Cell envelope</location>
    </subcellularLocation>
</comment>
<evidence type="ECO:0000256" key="1">
    <source>
        <dbReference type="ARBA" id="ARBA00004196"/>
    </source>
</evidence>
<feature type="chain" id="PRO_5046322662" evidence="5">
    <location>
        <begin position="24"/>
        <end position="322"/>
    </location>
</feature>
<dbReference type="Gene3D" id="3.40.50.1980">
    <property type="entry name" value="Nitrogenase molybdenum iron protein domain"/>
    <property type="match status" value="2"/>
</dbReference>
<dbReference type="PROSITE" id="PS51257">
    <property type="entry name" value="PROKAR_LIPOPROTEIN"/>
    <property type="match status" value="1"/>
</dbReference>
<gene>
    <name evidence="7" type="ORF">ACFSFX_01385</name>
</gene>
<dbReference type="RefSeq" id="WP_343877289.1">
    <property type="nucleotide sequence ID" value="NZ_BAAAIJ010000004.1"/>
</dbReference>
<evidence type="ECO:0000313" key="7">
    <source>
        <dbReference type="EMBL" id="MFD1845248.1"/>
    </source>
</evidence>
<keyword evidence="3" id="KW-0813">Transport</keyword>